<feature type="region of interest" description="Disordered" evidence="1">
    <location>
        <begin position="1"/>
        <end position="76"/>
    </location>
</feature>
<dbReference type="AlphaFoldDB" id="A0AAV4KL55"/>
<feature type="compositionally biased region" description="Basic and acidic residues" evidence="1">
    <location>
        <begin position="1"/>
        <end position="21"/>
    </location>
</feature>
<dbReference type="Proteomes" id="UP000642014">
    <property type="component" value="Unassembled WGS sequence"/>
</dbReference>
<name>A0AAV4KL55_9ACTN</name>
<gene>
    <name evidence="2" type="ORF">GCM10010497_44150</name>
</gene>
<protein>
    <submittedName>
        <fullName evidence="2">Uncharacterized protein</fullName>
    </submittedName>
</protein>
<proteinExistence type="predicted"/>
<evidence type="ECO:0000313" key="2">
    <source>
        <dbReference type="EMBL" id="GGR36450.1"/>
    </source>
</evidence>
<evidence type="ECO:0000313" key="3">
    <source>
        <dbReference type="Proteomes" id="UP000642014"/>
    </source>
</evidence>
<organism evidence="2 3">
    <name type="scientific">Streptomyces cinereoruber</name>
    <dbReference type="NCBI Taxonomy" id="67260"/>
    <lineage>
        <taxon>Bacteria</taxon>
        <taxon>Bacillati</taxon>
        <taxon>Actinomycetota</taxon>
        <taxon>Actinomycetes</taxon>
        <taxon>Kitasatosporales</taxon>
        <taxon>Streptomycetaceae</taxon>
        <taxon>Streptomyces</taxon>
    </lineage>
</organism>
<sequence length="131" mass="14007">MAPDVHAERALVSGHRGDRRVGGRHRPPGRPEEALPGLREAHSPAVAQEQPGAEQGFEARDPLGQGLLGDAQRFGRPPEVQLLGGAYEGAHLRHVEIHGPHPRRQPVVVGGSLPLLERRPGAGFACPSCRD</sequence>
<evidence type="ECO:0000256" key="1">
    <source>
        <dbReference type="SAM" id="MobiDB-lite"/>
    </source>
</evidence>
<comment type="caution">
    <text evidence="2">The sequence shown here is derived from an EMBL/GenBank/DDBJ whole genome shotgun (WGS) entry which is preliminary data.</text>
</comment>
<dbReference type="EMBL" id="BMSJ01000008">
    <property type="protein sequence ID" value="GGR36450.1"/>
    <property type="molecule type" value="Genomic_DNA"/>
</dbReference>
<accession>A0AAV4KL55</accession>
<reference evidence="2 3" key="1">
    <citation type="journal article" date="2014" name="Int. J. Syst. Evol. Microbiol.">
        <title>Complete genome sequence of Corynebacterium casei LMG S-19264T (=DSM 44701T), isolated from a smear-ripened cheese.</title>
        <authorList>
            <consortium name="US DOE Joint Genome Institute (JGI-PGF)"/>
            <person name="Walter F."/>
            <person name="Albersmeier A."/>
            <person name="Kalinowski J."/>
            <person name="Ruckert C."/>
        </authorList>
    </citation>
    <scope>NUCLEOTIDE SEQUENCE [LARGE SCALE GENOMIC DNA]</scope>
    <source>
        <strain evidence="2 3">JCM 4205</strain>
    </source>
</reference>